<evidence type="ECO:0000313" key="1">
    <source>
        <dbReference type="EMBL" id="CUA70182.1"/>
    </source>
</evidence>
<protein>
    <submittedName>
        <fullName evidence="1">Uncharacterized protein</fullName>
    </submittedName>
</protein>
<reference evidence="1 2" key="1">
    <citation type="submission" date="2015-07" db="EMBL/GenBank/DDBJ databases">
        <authorList>
            <person name="Noorani M."/>
        </authorList>
    </citation>
    <scope>NUCLEOTIDE SEQUENCE [LARGE SCALE GENOMIC DNA]</scope>
    <source>
        <strain evidence="1">BBA 69670</strain>
    </source>
</reference>
<organism evidence="1 2">
    <name type="scientific">Rhizoctonia solani</name>
    <dbReference type="NCBI Taxonomy" id="456999"/>
    <lineage>
        <taxon>Eukaryota</taxon>
        <taxon>Fungi</taxon>
        <taxon>Dikarya</taxon>
        <taxon>Basidiomycota</taxon>
        <taxon>Agaricomycotina</taxon>
        <taxon>Agaricomycetes</taxon>
        <taxon>Cantharellales</taxon>
        <taxon>Ceratobasidiaceae</taxon>
        <taxon>Rhizoctonia</taxon>
    </lineage>
</organism>
<dbReference type="AlphaFoldDB" id="A0A0K6FW05"/>
<name>A0A0K6FW05_9AGAM</name>
<dbReference type="EMBL" id="CYGV01001112">
    <property type="protein sequence ID" value="CUA70182.1"/>
    <property type="molecule type" value="Genomic_DNA"/>
</dbReference>
<accession>A0A0K6FW05</accession>
<sequence length="75" mass="8124">MPTDATQTDITSASSVTRTFWHTNDFINISDNQTSIPIVFSAVKPLTADISCPNTIGSVMNFAMLVVRGSIHPKI</sequence>
<keyword evidence="2" id="KW-1185">Reference proteome</keyword>
<evidence type="ECO:0000313" key="2">
    <source>
        <dbReference type="Proteomes" id="UP000044841"/>
    </source>
</evidence>
<gene>
    <name evidence="1" type="ORF">RSOLAG22IIIB_00532</name>
</gene>
<dbReference type="Proteomes" id="UP000044841">
    <property type="component" value="Unassembled WGS sequence"/>
</dbReference>
<proteinExistence type="predicted"/>